<dbReference type="Proteomes" id="UP000064007">
    <property type="component" value="Chromosome 1"/>
</dbReference>
<keyword evidence="1" id="KW-0472">Membrane</keyword>
<sequence>MSKNQKLYITISLILIGSWLYATPYLTIYTMKKAIENNDATKFSSHVNYPSLRESFKNIFKAAINKEMMKDSDKDGLGKAFSIAFASAIIDPLVDSFVTPESLVMMMEGKKPKINESNKKTATSSSEKKSNISMGYDGIDYFVLDAKDEKNEIQFSFVFKRKGIWDWELTSVRNLKT</sequence>
<reference evidence="3" key="1">
    <citation type="submission" date="2014-12" db="EMBL/GenBank/DDBJ databases">
        <authorList>
            <person name="Salcher M.M."/>
        </authorList>
    </citation>
    <scope>NUCLEOTIDE SEQUENCE [LARGE SCALE GENOMIC DNA]</scope>
    <source>
        <strain evidence="3">MMS-10A-171</strain>
    </source>
</reference>
<keyword evidence="3" id="KW-1185">Reference proteome</keyword>
<dbReference type="Pfam" id="PF11159">
    <property type="entry name" value="DUF2939"/>
    <property type="match status" value="1"/>
</dbReference>
<proteinExistence type="predicted"/>
<dbReference type="RefSeq" id="WP_046487680.1">
    <property type="nucleotide sequence ID" value="NZ_LN827929.1"/>
</dbReference>
<protein>
    <recommendedName>
        <fullName evidence="4">DUF2939 domain-containing protein</fullName>
    </recommendedName>
</protein>
<dbReference type="OrthoDB" id="8706891at2"/>
<dbReference type="InterPro" id="IPR021330">
    <property type="entry name" value="DUF2939"/>
</dbReference>
<dbReference type="EMBL" id="LN827929">
    <property type="protein sequence ID" value="CEZ19431.1"/>
    <property type="molecule type" value="Genomic_DNA"/>
</dbReference>
<keyword evidence="1" id="KW-1133">Transmembrane helix</keyword>
<evidence type="ECO:0000256" key="1">
    <source>
        <dbReference type="SAM" id="Phobius"/>
    </source>
</evidence>
<dbReference type="KEGG" id="mbat:BN1208_0541"/>
<gene>
    <name evidence="2" type="ORF">BN1208_0541</name>
</gene>
<dbReference type="HOGENOM" id="CLU_089890_0_0_4"/>
<accession>A0A0D6EVB1</accession>
<organism evidence="2 3">
    <name type="scientific">Candidatus Methylopumilus planktonicus</name>
    <dbReference type="NCBI Taxonomy" id="1581557"/>
    <lineage>
        <taxon>Bacteria</taxon>
        <taxon>Pseudomonadati</taxon>
        <taxon>Pseudomonadota</taxon>
        <taxon>Betaproteobacteria</taxon>
        <taxon>Nitrosomonadales</taxon>
        <taxon>Methylophilaceae</taxon>
        <taxon>Candidatus Methylopumilus</taxon>
    </lineage>
</organism>
<keyword evidence="1" id="KW-0812">Transmembrane</keyword>
<evidence type="ECO:0000313" key="2">
    <source>
        <dbReference type="EMBL" id="CEZ19431.1"/>
    </source>
</evidence>
<evidence type="ECO:0000313" key="3">
    <source>
        <dbReference type="Proteomes" id="UP000064007"/>
    </source>
</evidence>
<dbReference type="AlphaFoldDB" id="A0A0D6EVB1"/>
<name>A0A0D6EVB1_9PROT</name>
<feature type="transmembrane region" description="Helical" evidence="1">
    <location>
        <begin position="7"/>
        <end position="28"/>
    </location>
</feature>
<evidence type="ECO:0008006" key="4">
    <source>
        <dbReference type="Google" id="ProtNLM"/>
    </source>
</evidence>